<evidence type="ECO:0000256" key="1">
    <source>
        <dbReference type="SAM" id="MobiDB-lite"/>
    </source>
</evidence>
<feature type="signal peptide" evidence="2">
    <location>
        <begin position="1"/>
        <end position="30"/>
    </location>
</feature>
<evidence type="ECO:0000259" key="3">
    <source>
        <dbReference type="PROSITE" id="PS50927"/>
    </source>
</evidence>
<feature type="domain" description="Bulb-type lectin" evidence="3">
    <location>
        <begin position="779"/>
        <end position="900"/>
    </location>
</feature>
<dbReference type="InterPro" id="IPR001480">
    <property type="entry name" value="Bulb-type_lectin_dom"/>
</dbReference>
<dbReference type="AlphaFoldDB" id="A0A7S1C1U9"/>
<sequence>MLLPKRFMLAAAVHLLTLASAISRASVANGQKFVTSYQGCAPGQSGNNCAKMWHVTGGPGWEGQRAEWDDARGVRMICTASCTSKSNPKVCSLIMAFHGIYSNPGDQEWLMLGYGNGGAYDESADAGGPYCISFHKSAADAWQYNCRGSDHLHLTSFIDYALEEFPIDKEAVNVHGFSSGGIQIHNMMRTHCGIESKVAVASSYGSGNVPAPPTTRATYLLVHGTQDGVVTYQNLWGDHPNEPGRKTQIISCCDQAWPNCDPTLLPGYYHLYAEGLAAAVATNRGYQGDVIGGKHPAPSGTLTLVDDNAEYCARRLRECASPYGIYPNPWNAGYTCPADPEGETDVLEYPVTVPGAGRVQVWRINTWNHDYPNRRAAPWGVTVFFLEMRRFFNANRGRNFYTGERSVSKGESNFWCGDPYWQSQPLPFTDDYWDDAMTTERCRRICLEDYQCADAFYIDFYYNGKLTKNCQVWQKHAPCRARAFASWAGTAIHWRGSTKDGLCTFPAVLQGEVFAGYSCQNGSAPGDSNDGTTEGRCVDELGGQWVRYDCKEARDYWMALPDGDDLKDLTRGWWVPKCCWEPPDFPSGGPTTVPSKVPSKVPSGAPSGDPSATPSVVPTLSSAPSSVPSTSREPSSNPSQNPTDSRILCEDEQNFKMKKKKSCEKYLKKKKKREKLCKKVDNKSGSIVKNHCAATCNNCKGRCTDDPKVKIKIKGKEYTCDSIPQKICGKIIKKKGMVREICGHKCNFCGPLFLSEGPSDVPSEGPSDVPSKIPSSGPSNAPTYQHTLLYDDVLYGRNNDKLRSLSNEFWLRMQDDGNVVLYKRKNPGPGWEVTWATKTNGYPNSRLVFQQDGNLVMYDSGNIPRWASATTNKGCVLARLQEDGKFVVLKNDGSACASFG</sequence>
<feature type="compositionally biased region" description="Low complexity" evidence="1">
    <location>
        <begin position="613"/>
        <end position="636"/>
    </location>
</feature>
<evidence type="ECO:0000256" key="2">
    <source>
        <dbReference type="SAM" id="SignalP"/>
    </source>
</evidence>
<organism evidence="5">
    <name type="scientific">Corethron hystrix</name>
    <dbReference type="NCBI Taxonomy" id="216773"/>
    <lineage>
        <taxon>Eukaryota</taxon>
        <taxon>Sar</taxon>
        <taxon>Stramenopiles</taxon>
        <taxon>Ochrophyta</taxon>
        <taxon>Bacillariophyta</taxon>
        <taxon>Coscinodiscophyceae</taxon>
        <taxon>Corethrophycidae</taxon>
        <taxon>Corethrales</taxon>
        <taxon>Corethraceae</taxon>
        <taxon>Corethron</taxon>
    </lineage>
</organism>
<accession>A0A7S1C1U9</accession>
<dbReference type="SUPFAM" id="SSF51110">
    <property type="entry name" value="alpha-D-mannose-specific plant lectins"/>
    <property type="match status" value="1"/>
</dbReference>
<name>A0A7S1C1U9_9STRA</name>
<protein>
    <recommendedName>
        <fullName evidence="6">Bulb-type lectin domain-containing protein</fullName>
    </recommendedName>
</protein>
<keyword evidence="2" id="KW-0732">Signal</keyword>
<feature type="domain" description="ShKT" evidence="4">
    <location>
        <begin position="649"/>
        <end position="699"/>
    </location>
</feature>
<evidence type="ECO:0008006" key="6">
    <source>
        <dbReference type="Google" id="ProtNLM"/>
    </source>
</evidence>
<proteinExistence type="predicted"/>
<feature type="region of interest" description="Disordered" evidence="1">
    <location>
        <begin position="587"/>
        <end position="646"/>
    </location>
</feature>
<dbReference type="SMART" id="SM00108">
    <property type="entry name" value="B_lectin"/>
    <property type="match status" value="1"/>
</dbReference>
<gene>
    <name evidence="5" type="ORF">CHYS00102_LOCUS31138</name>
</gene>
<evidence type="ECO:0000313" key="5">
    <source>
        <dbReference type="EMBL" id="CAD8903918.1"/>
    </source>
</evidence>
<dbReference type="PROSITE" id="PS50927">
    <property type="entry name" value="BULB_LECTIN"/>
    <property type="match status" value="1"/>
</dbReference>
<dbReference type="InterPro" id="IPR003582">
    <property type="entry name" value="ShKT_dom"/>
</dbReference>
<dbReference type="InterPro" id="IPR029058">
    <property type="entry name" value="AB_hydrolase_fold"/>
</dbReference>
<dbReference type="SUPFAM" id="SSF53474">
    <property type="entry name" value="alpha/beta-Hydrolases"/>
    <property type="match status" value="1"/>
</dbReference>
<reference evidence="5" key="1">
    <citation type="submission" date="2021-01" db="EMBL/GenBank/DDBJ databases">
        <authorList>
            <person name="Corre E."/>
            <person name="Pelletier E."/>
            <person name="Niang G."/>
            <person name="Scheremetjew M."/>
            <person name="Finn R."/>
            <person name="Kale V."/>
            <person name="Holt S."/>
            <person name="Cochrane G."/>
            <person name="Meng A."/>
            <person name="Brown T."/>
            <person name="Cohen L."/>
        </authorList>
    </citation>
    <scope>NUCLEOTIDE SEQUENCE</scope>
    <source>
        <strain evidence="5">308</strain>
    </source>
</reference>
<dbReference type="InterPro" id="IPR036426">
    <property type="entry name" value="Bulb-type_lectin_dom_sf"/>
</dbReference>
<feature type="chain" id="PRO_5030615866" description="Bulb-type lectin domain-containing protein" evidence="2">
    <location>
        <begin position="31"/>
        <end position="900"/>
    </location>
</feature>
<dbReference type="EMBL" id="HBFR01042592">
    <property type="protein sequence ID" value="CAD8903918.1"/>
    <property type="molecule type" value="Transcribed_RNA"/>
</dbReference>
<dbReference type="Gene3D" id="3.40.50.1820">
    <property type="entry name" value="alpha/beta hydrolase"/>
    <property type="match status" value="1"/>
</dbReference>
<dbReference type="Gene3D" id="2.90.10.10">
    <property type="entry name" value="Bulb-type lectin domain"/>
    <property type="match status" value="2"/>
</dbReference>
<evidence type="ECO:0000259" key="4">
    <source>
        <dbReference type="PROSITE" id="PS51670"/>
    </source>
</evidence>
<feature type="region of interest" description="Disordered" evidence="1">
    <location>
        <begin position="759"/>
        <end position="779"/>
    </location>
</feature>
<dbReference type="PROSITE" id="PS51670">
    <property type="entry name" value="SHKT"/>
    <property type="match status" value="1"/>
</dbReference>